<evidence type="ECO:0000256" key="1">
    <source>
        <dbReference type="SAM" id="MobiDB-lite"/>
    </source>
</evidence>
<organism evidence="2 3">
    <name type="scientific">Phytophthora sojae (strain P6497)</name>
    <name type="common">Soybean stem and root rot agent</name>
    <name type="synonym">Phytophthora megasperma f. sp. glycines</name>
    <dbReference type="NCBI Taxonomy" id="1094619"/>
    <lineage>
        <taxon>Eukaryota</taxon>
        <taxon>Sar</taxon>
        <taxon>Stramenopiles</taxon>
        <taxon>Oomycota</taxon>
        <taxon>Peronosporomycetes</taxon>
        <taxon>Peronosporales</taxon>
        <taxon>Peronosporaceae</taxon>
        <taxon>Phytophthora</taxon>
    </lineage>
</organism>
<keyword evidence="3" id="KW-1185">Reference proteome</keyword>
<feature type="region of interest" description="Disordered" evidence="1">
    <location>
        <begin position="287"/>
        <end position="307"/>
    </location>
</feature>
<reference evidence="2 3" key="1">
    <citation type="journal article" date="2006" name="Science">
        <title>Phytophthora genome sequences uncover evolutionary origins and mechanisms of pathogenesis.</title>
        <authorList>
            <person name="Tyler B.M."/>
            <person name="Tripathy S."/>
            <person name="Zhang X."/>
            <person name="Dehal P."/>
            <person name="Jiang R.H."/>
            <person name="Aerts A."/>
            <person name="Arredondo F.D."/>
            <person name="Baxter L."/>
            <person name="Bensasson D."/>
            <person name="Beynon J.L."/>
            <person name="Chapman J."/>
            <person name="Damasceno C.M."/>
            <person name="Dorrance A.E."/>
            <person name="Dou D."/>
            <person name="Dickerman A.W."/>
            <person name="Dubchak I.L."/>
            <person name="Garbelotto M."/>
            <person name="Gijzen M."/>
            <person name="Gordon S.G."/>
            <person name="Govers F."/>
            <person name="Grunwald N.J."/>
            <person name="Huang W."/>
            <person name="Ivors K.L."/>
            <person name="Jones R.W."/>
            <person name="Kamoun S."/>
            <person name="Krampis K."/>
            <person name="Lamour K.H."/>
            <person name="Lee M.K."/>
            <person name="McDonald W.H."/>
            <person name="Medina M."/>
            <person name="Meijer H.J."/>
            <person name="Nordberg E.K."/>
            <person name="Maclean D.J."/>
            <person name="Ospina-Giraldo M.D."/>
            <person name="Morris P.F."/>
            <person name="Phuntumart V."/>
            <person name="Putnam N.H."/>
            <person name="Rash S."/>
            <person name="Rose J.K."/>
            <person name="Sakihama Y."/>
            <person name="Salamov A.A."/>
            <person name="Savidor A."/>
            <person name="Scheuring C.F."/>
            <person name="Smith B.M."/>
            <person name="Sobral B.W."/>
            <person name="Terry A."/>
            <person name="Torto-Alalibo T.A."/>
            <person name="Win J."/>
            <person name="Xu Z."/>
            <person name="Zhang H."/>
            <person name="Grigoriev I.V."/>
            <person name="Rokhsar D.S."/>
            <person name="Boore J.L."/>
        </authorList>
    </citation>
    <scope>NUCLEOTIDE SEQUENCE [LARGE SCALE GENOMIC DNA]</scope>
    <source>
        <strain evidence="2 3">P6497</strain>
    </source>
</reference>
<evidence type="ECO:0000313" key="2">
    <source>
        <dbReference type="EMBL" id="EGZ04683.1"/>
    </source>
</evidence>
<name>G5AII2_PHYSP</name>
<dbReference type="GeneID" id="20639360"/>
<feature type="compositionally biased region" description="Basic and acidic residues" evidence="1">
    <location>
        <begin position="290"/>
        <end position="299"/>
    </location>
</feature>
<feature type="compositionally biased region" description="Low complexity" evidence="1">
    <location>
        <begin position="239"/>
        <end position="255"/>
    </location>
</feature>
<dbReference type="AlphaFoldDB" id="G5AII2"/>
<protein>
    <submittedName>
        <fullName evidence="2">Uncharacterized protein</fullName>
    </submittedName>
</protein>
<evidence type="ECO:0000313" key="3">
    <source>
        <dbReference type="Proteomes" id="UP000002640"/>
    </source>
</evidence>
<dbReference type="KEGG" id="psoj:PHYSODRAFT_262292"/>
<gene>
    <name evidence="2" type="ORF">PHYSODRAFT_262292</name>
</gene>
<sequence length="386" mass="42741">MASSNNTARQALVPANELLLLAQETKAMKKCFNPDQTLGNYVTSFNVDTPPSAARQRQLDGVLAAEERRQAEVLKEGNSLAFFDIKVVEKQIDESSEERSEATFAPKKSPAFQILQSARSLFAIREAAERFQESTGVTNLKYFALPLKTTARCTFAVASVVLSKLEAAHAQYEEPFVAVHALFSSEMEAVTFAMNIKASQLVNSAMLCIFPVGKWIYLEHAHDWFVQVEANKREKRAPSLTGVSSTTSSPTRSRRLSLVVEPPKPIWEQERDDARRLHNFICARMGAPMPDKKKDRTEENGGFTPQPLVSLEDKLDTLHSYLQATAAFTARTGYGGVAMLKYRQVKRFGSIMRSRISGTQPHGNGNSSRSGNSPPPRTSFSHVIPG</sequence>
<accession>G5AII2</accession>
<feature type="compositionally biased region" description="Low complexity" evidence="1">
    <location>
        <begin position="363"/>
        <end position="372"/>
    </location>
</feature>
<feature type="region of interest" description="Disordered" evidence="1">
    <location>
        <begin position="236"/>
        <end position="255"/>
    </location>
</feature>
<feature type="region of interest" description="Disordered" evidence="1">
    <location>
        <begin position="355"/>
        <end position="386"/>
    </location>
</feature>
<dbReference type="EMBL" id="JH159176">
    <property type="protein sequence ID" value="EGZ04683.1"/>
    <property type="molecule type" value="Genomic_DNA"/>
</dbReference>
<dbReference type="Proteomes" id="UP000002640">
    <property type="component" value="Unassembled WGS sequence"/>
</dbReference>
<dbReference type="InParanoid" id="G5AII2"/>
<dbReference type="RefSeq" id="XP_009539883.1">
    <property type="nucleotide sequence ID" value="XM_009541588.1"/>
</dbReference>
<proteinExistence type="predicted"/>